<comment type="similarity">
    <text evidence="1">Belongs to the RelE toxin family.</text>
</comment>
<keyword evidence="2" id="KW-1277">Toxin-antitoxin system</keyword>
<dbReference type="PANTHER" id="PTHR33755:SF7">
    <property type="entry name" value="TOXIN MODULE OF TOXIN-ANTITOXIN SYSTEM RELE_STBE FAMILY"/>
    <property type="match status" value="1"/>
</dbReference>
<evidence type="ECO:0000313" key="3">
    <source>
        <dbReference type="EMBL" id="EIL92225.1"/>
    </source>
</evidence>
<dbReference type="InterPro" id="IPR051803">
    <property type="entry name" value="TA_system_RelE-like_toxin"/>
</dbReference>
<dbReference type="InterPro" id="IPR035093">
    <property type="entry name" value="RelE/ParE_toxin_dom_sf"/>
</dbReference>
<dbReference type="Proteomes" id="UP000004210">
    <property type="component" value="Unassembled WGS sequence"/>
</dbReference>
<evidence type="ECO:0000313" key="4">
    <source>
        <dbReference type="Proteomes" id="UP000004210"/>
    </source>
</evidence>
<accession>I4VYD4</accession>
<dbReference type="STRING" id="1163408.UU9_02214"/>
<dbReference type="OrthoDB" id="573800at2"/>
<sequence>MRLVYSQEAVADLVRLRDFIADHDPTAAARVAADLIARIDSLCAFPEMGRGVAQALQPDSIRDFIFGKYVVRYTVQGTALVILRIWHHFESSRDSA</sequence>
<dbReference type="RefSeq" id="WP_007080085.1">
    <property type="nucleotide sequence ID" value="NZ_AJXU01000010.1"/>
</dbReference>
<gene>
    <name evidence="3" type="ORF">UU9_02214</name>
</gene>
<dbReference type="Gene3D" id="3.30.2310.20">
    <property type="entry name" value="RelE-like"/>
    <property type="match status" value="1"/>
</dbReference>
<dbReference type="InterPro" id="IPR007712">
    <property type="entry name" value="RelE/ParE_toxin"/>
</dbReference>
<proteinExistence type="inferred from homology"/>
<comment type="caution">
    <text evidence="3">The sequence shown here is derived from an EMBL/GenBank/DDBJ whole genome shotgun (WGS) entry which is preliminary data.</text>
</comment>
<dbReference type="EMBL" id="AJXU01000010">
    <property type="protein sequence ID" value="EIL92225.1"/>
    <property type="molecule type" value="Genomic_DNA"/>
</dbReference>
<protein>
    <recommendedName>
        <fullName evidence="5">Plasmid stabilization system</fullName>
    </recommendedName>
</protein>
<evidence type="ECO:0000256" key="1">
    <source>
        <dbReference type="ARBA" id="ARBA00006226"/>
    </source>
</evidence>
<dbReference type="Pfam" id="PF05016">
    <property type="entry name" value="ParE_toxin"/>
    <property type="match status" value="1"/>
</dbReference>
<dbReference type="eggNOG" id="COG3668">
    <property type="taxonomic scope" value="Bacteria"/>
</dbReference>
<organism evidence="3 4">
    <name type="scientific">Rhodanobacter fulvus Jip2</name>
    <dbReference type="NCBI Taxonomy" id="1163408"/>
    <lineage>
        <taxon>Bacteria</taxon>
        <taxon>Pseudomonadati</taxon>
        <taxon>Pseudomonadota</taxon>
        <taxon>Gammaproteobacteria</taxon>
        <taxon>Lysobacterales</taxon>
        <taxon>Rhodanobacteraceae</taxon>
        <taxon>Rhodanobacter</taxon>
    </lineage>
</organism>
<evidence type="ECO:0000256" key="2">
    <source>
        <dbReference type="ARBA" id="ARBA00022649"/>
    </source>
</evidence>
<dbReference type="PANTHER" id="PTHR33755">
    <property type="entry name" value="TOXIN PARE1-RELATED"/>
    <property type="match status" value="1"/>
</dbReference>
<name>I4VYD4_9GAMM</name>
<evidence type="ECO:0008006" key="5">
    <source>
        <dbReference type="Google" id="ProtNLM"/>
    </source>
</evidence>
<keyword evidence="4" id="KW-1185">Reference proteome</keyword>
<dbReference type="AlphaFoldDB" id="I4VYD4"/>
<reference evidence="3 4" key="1">
    <citation type="journal article" date="2012" name="J. Bacteriol.">
        <title>Genome sequences for six rhodanobacter strains, isolated from soils and the terrestrial subsurface, with variable denitrification capabilities.</title>
        <authorList>
            <person name="Kostka J.E."/>
            <person name="Green S.J."/>
            <person name="Rishishwar L."/>
            <person name="Prakash O."/>
            <person name="Katz L.S."/>
            <person name="Marino-Ramirez L."/>
            <person name="Jordan I.K."/>
            <person name="Munk C."/>
            <person name="Ivanova N."/>
            <person name="Mikhailova N."/>
            <person name="Watson D.B."/>
            <person name="Brown S.D."/>
            <person name="Palumbo A.V."/>
            <person name="Brooks S.C."/>
        </authorList>
    </citation>
    <scope>NUCLEOTIDE SEQUENCE [LARGE SCALE GENOMIC DNA]</scope>
    <source>
        <strain evidence="4">Jip2T</strain>
    </source>
</reference>